<keyword evidence="2" id="KW-1185">Reference proteome</keyword>
<dbReference type="GeneID" id="85326090"/>
<proteinExistence type="predicted"/>
<gene>
    <name evidence="1" type="ORF">B0T26DRAFT_726385</name>
</gene>
<dbReference type="AlphaFoldDB" id="A0AA40DKC8"/>
<reference evidence="1" key="1">
    <citation type="submission" date="2023-06" db="EMBL/GenBank/DDBJ databases">
        <title>Genome-scale phylogeny and comparative genomics of the fungal order Sordariales.</title>
        <authorList>
            <consortium name="Lawrence Berkeley National Laboratory"/>
            <person name="Hensen N."/>
            <person name="Bonometti L."/>
            <person name="Westerberg I."/>
            <person name="Brannstrom I.O."/>
            <person name="Guillou S."/>
            <person name="Cros-Aarteil S."/>
            <person name="Calhoun S."/>
            <person name="Haridas S."/>
            <person name="Kuo A."/>
            <person name="Mondo S."/>
            <person name="Pangilinan J."/>
            <person name="Riley R."/>
            <person name="LaButti K."/>
            <person name="Andreopoulos B."/>
            <person name="Lipzen A."/>
            <person name="Chen C."/>
            <person name="Yanf M."/>
            <person name="Daum C."/>
            <person name="Ng V."/>
            <person name="Clum A."/>
            <person name="Steindorff A."/>
            <person name="Ohm R."/>
            <person name="Martin F."/>
            <person name="Silar P."/>
            <person name="Natvig D."/>
            <person name="Lalanne C."/>
            <person name="Gautier V."/>
            <person name="Ament-velasquez S.L."/>
            <person name="Kruys A."/>
            <person name="Hutchinson M.I."/>
            <person name="Powell A.J."/>
            <person name="Barry K."/>
            <person name="Miller A.N."/>
            <person name="Grigoriev I.V."/>
            <person name="Debuchy R."/>
            <person name="Gladieux P."/>
            <person name="Thoren M.H."/>
            <person name="Johannesson H."/>
        </authorList>
    </citation>
    <scope>NUCLEOTIDE SEQUENCE</scope>
    <source>
        <strain evidence="1">SMH2392-1A</strain>
    </source>
</reference>
<organism evidence="1 2">
    <name type="scientific">Lasiosphaeria miniovina</name>
    <dbReference type="NCBI Taxonomy" id="1954250"/>
    <lineage>
        <taxon>Eukaryota</taxon>
        <taxon>Fungi</taxon>
        <taxon>Dikarya</taxon>
        <taxon>Ascomycota</taxon>
        <taxon>Pezizomycotina</taxon>
        <taxon>Sordariomycetes</taxon>
        <taxon>Sordariomycetidae</taxon>
        <taxon>Sordariales</taxon>
        <taxon>Lasiosphaeriaceae</taxon>
        <taxon>Lasiosphaeria</taxon>
    </lineage>
</organism>
<accession>A0AA40DKC8</accession>
<sequence>MASDRSLDKLIINRNNSLSVFTGPGRRLKYNMYVCREPNSRRSRVEKRQICTDENGLGRLPNLVPSQSLPKTTCRIMSLHV</sequence>
<name>A0AA40DKC8_9PEZI</name>
<evidence type="ECO:0000313" key="2">
    <source>
        <dbReference type="Proteomes" id="UP001172101"/>
    </source>
</evidence>
<protein>
    <submittedName>
        <fullName evidence="1">Uncharacterized protein</fullName>
    </submittedName>
</protein>
<dbReference type="Proteomes" id="UP001172101">
    <property type="component" value="Unassembled WGS sequence"/>
</dbReference>
<evidence type="ECO:0000313" key="1">
    <source>
        <dbReference type="EMBL" id="KAK0706385.1"/>
    </source>
</evidence>
<dbReference type="RefSeq" id="XP_060291479.1">
    <property type="nucleotide sequence ID" value="XM_060442820.1"/>
</dbReference>
<dbReference type="EMBL" id="JAUIRO010000007">
    <property type="protein sequence ID" value="KAK0706385.1"/>
    <property type="molecule type" value="Genomic_DNA"/>
</dbReference>
<comment type="caution">
    <text evidence="1">The sequence shown here is derived from an EMBL/GenBank/DDBJ whole genome shotgun (WGS) entry which is preliminary data.</text>
</comment>